<dbReference type="Pfam" id="PF15595">
    <property type="entry name" value="Imm51"/>
    <property type="match status" value="1"/>
</dbReference>
<protein>
    <recommendedName>
        <fullName evidence="2">Immunity protein 51 of polymorphic toxin system</fullName>
    </recommendedName>
</protein>
<reference evidence="1" key="1">
    <citation type="submission" date="2024-07" db="EMBL/GenBank/DDBJ databases">
        <title>Complete genome sequences of cellulolytic bacteria, Kitasatospora sp. CMC57 and Streptomyces sp. CMC78, isolated from Japanese agricultural soil.</title>
        <authorList>
            <person name="Hashimoto T."/>
            <person name="Ito M."/>
            <person name="Iwamoto M."/>
            <person name="Fukahori D."/>
            <person name="Shoda T."/>
            <person name="Sakoda M."/>
            <person name="Morohoshi T."/>
            <person name="Mitsuboshi M."/>
            <person name="Nishizawa T."/>
        </authorList>
    </citation>
    <scope>NUCLEOTIDE SEQUENCE</scope>
    <source>
        <strain evidence="1">CMC57</strain>
    </source>
</reference>
<sequence>MTEAIDRPDLAPLSLFDTSPGNYSLILTDHHFAQAADLFEAVGQEASGYSWDAVAHTAVRVHAPELGDRIGGFDPEAGMMCVYGKDEAALRELGSILSSAFHDRAKLSALIEATDPGDWD</sequence>
<proteinExistence type="predicted"/>
<accession>A0AB33JYS4</accession>
<gene>
    <name evidence="1" type="ORF">KCMC57_46800</name>
</gene>
<evidence type="ECO:0008006" key="2">
    <source>
        <dbReference type="Google" id="ProtNLM"/>
    </source>
</evidence>
<evidence type="ECO:0000313" key="1">
    <source>
        <dbReference type="EMBL" id="BFP48312.1"/>
    </source>
</evidence>
<dbReference type="InterPro" id="IPR028956">
    <property type="entry name" value="Imm51"/>
</dbReference>
<dbReference type="AlphaFoldDB" id="A0AB33JYS4"/>
<dbReference type="RefSeq" id="WP_407990553.1">
    <property type="nucleotide sequence ID" value="NZ_AP035881.2"/>
</dbReference>
<name>A0AB33JYS4_9ACTN</name>
<organism evidence="1">
    <name type="scientific">Kitasatospora sp. CMC57</name>
    <dbReference type="NCBI Taxonomy" id="3231513"/>
    <lineage>
        <taxon>Bacteria</taxon>
        <taxon>Bacillati</taxon>
        <taxon>Actinomycetota</taxon>
        <taxon>Actinomycetes</taxon>
        <taxon>Kitasatosporales</taxon>
        <taxon>Streptomycetaceae</taxon>
        <taxon>Kitasatospora</taxon>
    </lineage>
</organism>
<dbReference type="EMBL" id="AP035881">
    <property type="protein sequence ID" value="BFP48312.1"/>
    <property type="molecule type" value="Genomic_DNA"/>
</dbReference>